<dbReference type="EMBL" id="GBXM01105065">
    <property type="protein sequence ID" value="JAH03512.1"/>
    <property type="molecule type" value="Transcribed_RNA"/>
</dbReference>
<reference evidence="1" key="2">
    <citation type="journal article" date="2015" name="Fish Shellfish Immunol.">
        <title>Early steps in the European eel (Anguilla anguilla)-Vibrio vulnificus interaction in the gills: Role of the RtxA13 toxin.</title>
        <authorList>
            <person name="Callol A."/>
            <person name="Pajuelo D."/>
            <person name="Ebbesson L."/>
            <person name="Teles M."/>
            <person name="MacKenzie S."/>
            <person name="Amaro C."/>
        </authorList>
    </citation>
    <scope>NUCLEOTIDE SEQUENCE</scope>
</reference>
<protein>
    <submittedName>
        <fullName evidence="1">Uncharacterized protein</fullName>
    </submittedName>
</protein>
<sequence length="60" mass="6808">MLHNRKGCRGNVCVLKRVWCLFPAFSSFSLTKGSLWDISWFFVEMSGATKTPTLPPSRTN</sequence>
<proteinExistence type="predicted"/>
<name>A0A0E9PGV4_ANGAN</name>
<evidence type="ECO:0000313" key="1">
    <source>
        <dbReference type="EMBL" id="JAH03512.1"/>
    </source>
</evidence>
<reference evidence="1" key="1">
    <citation type="submission" date="2014-11" db="EMBL/GenBank/DDBJ databases">
        <authorList>
            <person name="Amaro Gonzalez C."/>
        </authorList>
    </citation>
    <scope>NUCLEOTIDE SEQUENCE</scope>
</reference>
<organism evidence="1">
    <name type="scientific">Anguilla anguilla</name>
    <name type="common">European freshwater eel</name>
    <name type="synonym">Muraena anguilla</name>
    <dbReference type="NCBI Taxonomy" id="7936"/>
    <lineage>
        <taxon>Eukaryota</taxon>
        <taxon>Metazoa</taxon>
        <taxon>Chordata</taxon>
        <taxon>Craniata</taxon>
        <taxon>Vertebrata</taxon>
        <taxon>Euteleostomi</taxon>
        <taxon>Actinopterygii</taxon>
        <taxon>Neopterygii</taxon>
        <taxon>Teleostei</taxon>
        <taxon>Anguilliformes</taxon>
        <taxon>Anguillidae</taxon>
        <taxon>Anguilla</taxon>
    </lineage>
</organism>
<accession>A0A0E9PGV4</accession>
<dbReference type="AlphaFoldDB" id="A0A0E9PGV4"/>